<dbReference type="Proteomes" id="UP000023785">
    <property type="component" value="Unassembled WGS sequence"/>
</dbReference>
<dbReference type="PATRIC" id="fig|1392540.3.peg.697"/>
<gene>
    <name evidence="1" type="ORF">P256_00716</name>
</gene>
<dbReference type="HOGENOM" id="CLU_2802652_0_0_6"/>
<dbReference type="AlphaFoldDB" id="V2UYB9"/>
<dbReference type="STRING" id="1392540.P256_00716"/>
<keyword evidence="2" id="KW-1185">Reference proteome</keyword>
<accession>V2UYB9</accession>
<reference evidence="1 2" key="1">
    <citation type="submission" date="2013-10" db="EMBL/GenBank/DDBJ databases">
        <title>The Genome Sequence of Acinetobacter nectaris CIP 110549.</title>
        <authorList>
            <consortium name="The Broad Institute Genomics Platform"/>
            <consortium name="The Broad Institute Genome Sequencing Center for Infectious Disease"/>
            <person name="Cerqueira G."/>
            <person name="Feldgarden M."/>
            <person name="Courvalin P."/>
            <person name="Grillot-Courvalin C."/>
            <person name="Clermont D."/>
            <person name="Rocha E."/>
            <person name="Yoon E.-J."/>
            <person name="Nemec A."/>
            <person name="Young S.K."/>
            <person name="Zeng Q."/>
            <person name="Gargeya S."/>
            <person name="Fitzgerald M."/>
            <person name="Abouelleil A."/>
            <person name="Alvarado L."/>
            <person name="Berlin A.M."/>
            <person name="Chapman S.B."/>
            <person name="Gainer-Dewar J."/>
            <person name="Goldberg J."/>
            <person name="Gnerre S."/>
            <person name="Griggs A."/>
            <person name="Gujja S."/>
            <person name="Hansen M."/>
            <person name="Howarth C."/>
            <person name="Imamovic A."/>
            <person name="Ireland A."/>
            <person name="Larimer J."/>
            <person name="McCowan C."/>
            <person name="Murphy C."/>
            <person name="Pearson M."/>
            <person name="Poon T.W."/>
            <person name="Priest M."/>
            <person name="Roberts A."/>
            <person name="Saif S."/>
            <person name="Shea T."/>
            <person name="Sykes S."/>
            <person name="Wortman J."/>
            <person name="Nusbaum C."/>
            <person name="Birren B."/>
        </authorList>
    </citation>
    <scope>NUCLEOTIDE SEQUENCE [LARGE SCALE GENOMIC DNA]</scope>
    <source>
        <strain evidence="1 2">CIP 110549</strain>
    </source>
</reference>
<organism evidence="1 2">
    <name type="scientific">Acinetobacter nectaris CIP 110549</name>
    <dbReference type="NCBI Taxonomy" id="1392540"/>
    <lineage>
        <taxon>Bacteria</taxon>
        <taxon>Pseudomonadati</taxon>
        <taxon>Pseudomonadota</taxon>
        <taxon>Gammaproteobacteria</taxon>
        <taxon>Moraxellales</taxon>
        <taxon>Moraxellaceae</taxon>
        <taxon>Acinetobacter</taxon>
    </lineage>
</organism>
<comment type="caution">
    <text evidence="1">The sequence shown here is derived from an EMBL/GenBank/DDBJ whole genome shotgun (WGS) entry which is preliminary data.</text>
</comment>
<evidence type="ECO:0000313" key="1">
    <source>
        <dbReference type="EMBL" id="ESK40269.1"/>
    </source>
</evidence>
<dbReference type="EMBL" id="AYER01000003">
    <property type="protein sequence ID" value="ESK40269.1"/>
    <property type="molecule type" value="Genomic_DNA"/>
</dbReference>
<evidence type="ECO:0000313" key="2">
    <source>
        <dbReference type="Proteomes" id="UP000023785"/>
    </source>
</evidence>
<proteinExistence type="predicted"/>
<name>V2UYB9_9GAMM</name>
<sequence length="67" mass="7936">MFIKIQEKIINTALINYIFITDGYKYMGTGNPRYEVDIHFSKDDAVTLKFESSEEMNEFLDKLNYTK</sequence>
<protein>
    <submittedName>
        <fullName evidence="1">Uncharacterized protein</fullName>
    </submittedName>
</protein>